<proteinExistence type="predicted"/>
<dbReference type="RefSeq" id="WP_188335095.1">
    <property type="nucleotide sequence ID" value="NZ_CP061281.1"/>
</dbReference>
<protein>
    <submittedName>
        <fullName evidence="1">Uncharacterized protein</fullName>
    </submittedName>
</protein>
<reference evidence="1 2" key="1">
    <citation type="submission" date="2020-09" db="EMBL/GenBank/DDBJ databases">
        <title>A novel species.</title>
        <authorList>
            <person name="Gao J."/>
        </authorList>
    </citation>
    <scope>NUCLEOTIDE SEQUENCE [LARGE SCALE GENOMIC DNA]</scope>
    <source>
        <strain evidence="1 2">CRXT-Y-14</strain>
    </source>
</reference>
<sequence length="163" mass="17864">MTEQAPALSTEHDRLCRELGSIAVDYPSGDPVETLGRLVADADAALARQGTEQGRFERSGYLVLLYAMSWYVEARLSDQEDLIRAYEGVLRSFRQTFAESPACTCPDGGHPAPPEPESAAELGVHLLTEDGRALYTEEEEPEEDLSVYDCELYLSGLALSAAY</sequence>
<evidence type="ECO:0000313" key="2">
    <source>
        <dbReference type="Proteomes" id="UP000516428"/>
    </source>
</evidence>
<dbReference type="AlphaFoldDB" id="A0A7H1B0T5"/>
<dbReference type="EMBL" id="CP061281">
    <property type="protein sequence ID" value="QNS02340.1"/>
    <property type="molecule type" value="Genomic_DNA"/>
</dbReference>
<name>A0A7H1B0T5_9ACTN</name>
<keyword evidence="2" id="KW-1185">Reference proteome</keyword>
<organism evidence="1 2">
    <name type="scientific">Streptomyces xanthii</name>
    <dbReference type="NCBI Taxonomy" id="2768069"/>
    <lineage>
        <taxon>Bacteria</taxon>
        <taxon>Bacillati</taxon>
        <taxon>Actinomycetota</taxon>
        <taxon>Actinomycetes</taxon>
        <taxon>Kitasatosporales</taxon>
        <taxon>Streptomycetaceae</taxon>
        <taxon>Streptomyces</taxon>
    </lineage>
</organism>
<dbReference type="KEGG" id="sxn:IAG42_01095"/>
<dbReference type="Proteomes" id="UP000516428">
    <property type="component" value="Chromosome"/>
</dbReference>
<accession>A0A7H1B0T5</accession>
<gene>
    <name evidence="1" type="ORF">IAG42_01095</name>
</gene>
<evidence type="ECO:0000313" key="1">
    <source>
        <dbReference type="EMBL" id="QNS02340.1"/>
    </source>
</evidence>